<name>A0A9N9EX98_9GLOM</name>
<evidence type="ECO:0000313" key="2">
    <source>
        <dbReference type="Proteomes" id="UP000789396"/>
    </source>
</evidence>
<dbReference type="EMBL" id="CAJVPZ010001643">
    <property type="protein sequence ID" value="CAG8496821.1"/>
    <property type="molecule type" value="Genomic_DNA"/>
</dbReference>
<accession>A0A9N9EX98</accession>
<feature type="non-terminal residue" evidence="1">
    <location>
        <position position="1"/>
    </location>
</feature>
<organism evidence="1 2">
    <name type="scientific">Racocetra fulgida</name>
    <dbReference type="NCBI Taxonomy" id="60492"/>
    <lineage>
        <taxon>Eukaryota</taxon>
        <taxon>Fungi</taxon>
        <taxon>Fungi incertae sedis</taxon>
        <taxon>Mucoromycota</taxon>
        <taxon>Glomeromycotina</taxon>
        <taxon>Glomeromycetes</taxon>
        <taxon>Diversisporales</taxon>
        <taxon>Gigasporaceae</taxon>
        <taxon>Racocetra</taxon>
    </lineage>
</organism>
<reference evidence="1" key="1">
    <citation type="submission" date="2021-06" db="EMBL/GenBank/DDBJ databases">
        <authorList>
            <person name="Kallberg Y."/>
            <person name="Tangrot J."/>
            <person name="Rosling A."/>
        </authorList>
    </citation>
    <scope>NUCLEOTIDE SEQUENCE</scope>
    <source>
        <strain evidence="1">IN212</strain>
    </source>
</reference>
<feature type="non-terminal residue" evidence="1">
    <location>
        <position position="79"/>
    </location>
</feature>
<sequence length="79" mass="8865">MNELIGILQNFIELKSIAVQANNSSELVNIGYTLKDMNSQKVHNKVLHESDIPNKSSQKCSYCNSTGYYAKTCKLNPKN</sequence>
<dbReference type="Proteomes" id="UP000789396">
    <property type="component" value="Unassembled WGS sequence"/>
</dbReference>
<gene>
    <name evidence="1" type="ORF">RFULGI_LOCUS2246</name>
</gene>
<proteinExistence type="predicted"/>
<protein>
    <submittedName>
        <fullName evidence="1">3811_t:CDS:1</fullName>
    </submittedName>
</protein>
<keyword evidence="2" id="KW-1185">Reference proteome</keyword>
<comment type="caution">
    <text evidence="1">The sequence shown here is derived from an EMBL/GenBank/DDBJ whole genome shotgun (WGS) entry which is preliminary data.</text>
</comment>
<evidence type="ECO:0000313" key="1">
    <source>
        <dbReference type="EMBL" id="CAG8496821.1"/>
    </source>
</evidence>
<dbReference type="AlphaFoldDB" id="A0A9N9EX98"/>